<feature type="transmembrane region" description="Helical" evidence="7">
    <location>
        <begin position="53"/>
        <end position="78"/>
    </location>
</feature>
<dbReference type="AlphaFoldDB" id="A0AAJ0HQX2"/>
<proteinExistence type="inferred from homology"/>
<feature type="transmembrane region" description="Helical" evidence="7">
    <location>
        <begin position="250"/>
        <end position="271"/>
    </location>
</feature>
<gene>
    <name evidence="9" type="ORF">B0T25DRAFT_564599</name>
</gene>
<dbReference type="GO" id="GO:0016020">
    <property type="term" value="C:membrane"/>
    <property type="evidence" value="ECO:0007669"/>
    <property type="project" value="UniProtKB-SubCell"/>
</dbReference>
<evidence type="ECO:0000256" key="7">
    <source>
        <dbReference type="SAM" id="Phobius"/>
    </source>
</evidence>
<feature type="domain" description="Rhodopsin" evidence="8">
    <location>
        <begin position="38"/>
        <end position="276"/>
    </location>
</feature>
<keyword evidence="2 7" id="KW-0812">Transmembrane</keyword>
<evidence type="ECO:0000313" key="9">
    <source>
        <dbReference type="EMBL" id="KAK3359611.1"/>
    </source>
</evidence>
<evidence type="ECO:0000256" key="6">
    <source>
        <dbReference type="SAM" id="MobiDB-lite"/>
    </source>
</evidence>
<keyword evidence="4 7" id="KW-0472">Membrane</keyword>
<protein>
    <recommendedName>
        <fullName evidence="8">Rhodopsin domain-containing protein</fullName>
    </recommendedName>
</protein>
<feature type="transmembrane region" description="Helical" evidence="7">
    <location>
        <begin position="134"/>
        <end position="156"/>
    </location>
</feature>
<evidence type="ECO:0000256" key="4">
    <source>
        <dbReference type="ARBA" id="ARBA00023136"/>
    </source>
</evidence>
<comment type="similarity">
    <text evidence="5">Belongs to the SAT4 family.</text>
</comment>
<feature type="transmembrane region" description="Helical" evidence="7">
    <location>
        <begin position="98"/>
        <end position="122"/>
    </location>
</feature>
<dbReference type="PANTHER" id="PTHR33048:SF47">
    <property type="entry name" value="INTEGRAL MEMBRANE PROTEIN-RELATED"/>
    <property type="match status" value="1"/>
</dbReference>
<evidence type="ECO:0000256" key="3">
    <source>
        <dbReference type="ARBA" id="ARBA00022989"/>
    </source>
</evidence>
<accession>A0AAJ0HQX2</accession>
<evidence type="ECO:0000313" key="10">
    <source>
        <dbReference type="Proteomes" id="UP001275084"/>
    </source>
</evidence>
<reference evidence="9" key="2">
    <citation type="submission" date="2023-06" db="EMBL/GenBank/DDBJ databases">
        <authorList>
            <consortium name="Lawrence Berkeley National Laboratory"/>
            <person name="Haridas S."/>
            <person name="Hensen N."/>
            <person name="Bonometti L."/>
            <person name="Westerberg I."/>
            <person name="Brannstrom I.O."/>
            <person name="Guillou S."/>
            <person name="Cros-Aarteil S."/>
            <person name="Calhoun S."/>
            <person name="Kuo A."/>
            <person name="Mondo S."/>
            <person name="Pangilinan J."/>
            <person name="Riley R."/>
            <person name="Labutti K."/>
            <person name="Andreopoulos B."/>
            <person name="Lipzen A."/>
            <person name="Chen C."/>
            <person name="Yanf M."/>
            <person name="Daum C."/>
            <person name="Ng V."/>
            <person name="Clum A."/>
            <person name="Steindorff A."/>
            <person name="Ohm R."/>
            <person name="Martin F."/>
            <person name="Silar P."/>
            <person name="Natvig D."/>
            <person name="Lalanne C."/>
            <person name="Gautier V."/>
            <person name="Ament-Velasquez S.L."/>
            <person name="Kruys A."/>
            <person name="Hutchinson M.I."/>
            <person name="Powell A.J."/>
            <person name="Barry K."/>
            <person name="Miller A.N."/>
            <person name="Grigoriev I.V."/>
            <person name="Debuchy R."/>
            <person name="Gladieux P."/>
            <person name="Thoren M.H."/>
            <person name="Johannesson H."/>
        </authorList>
    </citation>
    <scope>NUCLEOTIDE SEQUENCE</scope>
    <source>
        <strain evidence="9">CBS 955.72</strain>
    </source>
</reference>
<keyword evidence="3 7" id="KW-1133">Transmembrane helix</keyword>
<dbReference type="Proteomes" id="UP001275084">
    <property type="component" value="Unassembled WGS sequence"/>
</dbReference>
<feature type="transmembrane region" description="Helical" evidence="7">
    <location>
        <begin position="176"/>
        <end position="200"/>
    </location>
</feature>
<sequence>MSTHARPLLVSNPRESYQTNIIVCAAITWIIGAIFVGLRFYTRGRLLQNVLGAEDWTIVVALVFSGATCAGMIEQAIYGLGRHTLDISPDMMIPMAKAGWYTILWYMMALLFTKVSILLLYIRILSYQHARYAVYVILAVVVLTNGLWTFITVITSCMPLEAFWNPKITGAYCRPVVYWYANTGLHIGTDVLLYILPLPIIINLQVKLRQKIVLYSIFALGFFVCSISVVRLWDLVAESSRVDFTYDNVSIAYLTCIEVNAAIACACCMTLKPFCARFFPRLWGSRSNSLNNRHDAEAGAAARAGGGGGGGGGGEAVGGRGPPTIGSWPSRMVQKRPGSGWSTITTAMHERSNSHEKLLLGEEASVAGVASMGEVESPTGTDLFPREMPVAYVARERAPEVDGKPVKARSAELSKE</sequence>
<feature type="region of interest" description="Disordered" evidence="6">
    <location>
        <begin position="299"/>
        <end position="339"/>
    </location>
</feature>
<evidence type="ECO:0000256" key="5">
    <source>
        <dbReference type="ARBA" id="ARBA00038359"/>
    </source>
</evidence>
<feature type="transmembrane region" description="Helical" evidence="7">
    <location>
        <begin position="20"/>
        <end position="41"/>
    </location>
</feature>
<evidence type="ECO:0000256" key="1">
    <source>
        <dbReference type="ARBA" id="ARBA00004141"/>
    </source>
</evidence>
<comment type="subcellular location">
    <subcellularLocation>
        <location evidence="1">Membrane</location>
        <topology evidence="1">Multi-pass membrane protein</topology>
    </subcellularLocation>
</comment>
<dbReference type="InterPro" id="IPR049326">
    <property type="entry name" value="Rhodopsin_dom_fungi"/>
</dbReference>
<feature type="compositionally biased region" description="Gly residues" evidence="6">
    <location>
        <begin position="304"/>
        <end position="321"/>
    </location>
</feature>
<keyword evidence="10" id="KW-1185">Reference proteome</keyword>
<evidence type="ECO:0000259" key="8">
    <source>
        <dbReference type="Pfam" id="PF20684"/>
    </source>
</evidence>
<dbReference type="InterPro" id="IPR052337">
    <property type="entry name" value="SAT4-like"/>
</dbReference>
<evidence type="ECO:0000256" key="2">
    <source>
        <dbReference type="ARBA" id="ARBA00022692"/>
    </source>
</evidence>
<organism evidence="9 10">
    <name type="scientific">Lasiosphaeria hispida</name>
    <dbReference type="NCBI Taxonomy" id="260671"/>
    <lineage>
        <taxon>Eukaryota</taxon>
        <taxon>Fungi</taxon>
        <taxon>Dikarya</taxon>
        <taxon>Ascomycota</taxon>
        <taxon>Pezizomycotina</taxon>
        <taxon>Sordariomycetes</taxon>
        <taxon>Sordariomycetidae</taxon>
        <taxon>Sordariales</taxon>
        <taxon>Lasiosphaeriaceae</taxon>
        <taxon>Lasiosphaeria</taxon>
    </lineage>
</organism>
<name>A0AAJ0HQX2_9PEZI</name>
<dbReference type="PANTHER" id="PTHR33048">
    <property type="entry name" value="PTH11-LIKE INTEGRAL MEMBRANE PROTEIN (AFU_ORTHOLOGUE AFUA_5G11245)"/>
    <property type="match status" value="1"/>
</dbReference>
<comment type="caution">
    <text evidence="9">The sequence shown here is derived from an EMBL/GenBank/DDBJ whole genome shotgun (WGS) entry which is preliminary data.</text>
</comment>
<dbReference type="EMBL" id="JAUIQD010000002">
    <property type="protein sequence ID" value="KAK3359611.1"/>
    <property type="molecule type" value="Genomic_DNA"/>
</dbReference>
<reference evidence="9" key="1">
    <citation type="journal article" date="2023" name="Mol. Phylogenet. Evol.">
        <title>Genome-scale phylogeny and comparative genomics of the fungal order Sordariales.</title>
        <authorList>
            <person name="Hensen N."/>
            <person name="Bonometti L."/>
            <person name="Westerberg I."/>
            <person name="Brannstrom I.O."/>
            <person name="Guillou S."/>
            <person name="Cros-Aarteil S."/>
            <person name="Calhoun S."/>
            <person name="Haridas S."/>
            <person name="Kuo A."/>
            <person name="Mondo S."/>
            <person name="Pangilinan J."/>
            <person name="Riley R."/>
            <person name="LaButti K."/>
            <person name="Andreopoulos B."/>
            <person name="Lipzen A."/>
            <person name="Chen C."/>
            <person name="Yan M."/>
            <person name="Daum C."/>
            <person name="Ng V."/>
            <person name="Clum A."/>
            <person name="Steindorff A."/>
            <person name="Ohm R.A."/>
            <person name="Martin F."/>
            <person name="Silar P."/>
            <person name="Natvig D.O."/>
            <person name="Lalanne C."/>
            <person name="Gautier V."/>
            <person name="Ament-Velasquez S.L."/>
            <person name="Kruys A."/>
            <person name="Hutchinson M.I."/>
            <person name="Powell A.J."/>
            <person name="Barry K."/>
            <person name="Miller A.N."/>
            <person name="Grigoriev I.V."/>
            <person name="Debuchy R."/>
            <person name="Gladieux P."/>
            <person name="Hiltunen Thoren M."/>
            <person name="Johannesson H."/>
        </authorList>
    </citation>
    <scope>NUCLEOTIDE SEQUENCE</scope>
    <source>
        <strain evidence="9">CBS 955.72</strain>
    </source>
</reference>
<feature type="transmembrane region" description="Helical" evidence="7">
    <location>
        <begin position="212"/>
        <end position="230"/>
    </location>
</feature>
<dbReference type="Pfam" id="PF20684">
    <property type="entry name" value="Fung_rhodopsin"/>
    <property type="match status" value="1"/>
</dbReference>